<sequence>MVAPRSDVEKPRFWGWHPRIWSDTPGARWLMNKLTDVGIRAVLAKPRTGRVELPDGAVPGLTLRIGKTRGATWSLMIRVFGEEGITDRGHGLMGPKRRLTLGSYPQVSLHAARAKANAYIDQARRGESPVEALERVATGRLTVEGLAEKFLTDYVHLKQLRAGARYEMAIRAHIIGGVGRVVADMLTRDQVRSLMKEVMVKAPSTREGKMRRRGGIEAARSVVAVLRKMINWGIRERLLKRADNPVSGMEDNLPKKRKKERVLSLEEAQVVWHAAGTLGYPFGPLYRLILLTGCRPGEWARCRQPYIDLKQSLLVIPAQAYKSDHVHVVPLVPVAVQILEHTLANYAGRQGDYVFSGTDGLAPVSGWSKGHSRMMQAMTAVSGERGVVPWTPHDLRRTVATRIAEQLGVGGEHLIKRVLGHADGSVTAIYNRYGYVKEMREVLERWAEDLIGAEFDAASLWRESDTEAYVIVEPTEAA</sequence>
<dbReference type="Gene3D" id="1.10.443.10">
    <property type="entry name" value="Intergrase catalytic core"/>
    <property type="match status" value="1"/>
</dbReference>
<comment type="caution">
    <text evidence="6">The sequence shown here is derived from an EMBL/GenBank/DDBJ whole genome shotgun (WGS) entry which is preliminary data.</text>
</comment>
<evidence type="ECO:0000256" key="2">
    <source>
        <dbReference type="ARBA" id="ARBA00022908"/>
    </source>
</evidence>
<dbReference type="InterPro" id="IPR050808">
    <property type="entry name" value="Phage_Integrase"/>
</dbReference>
<evidence type="ECO:0000313" key="6">
    <source>
        <dbReference type="EMBL" id="MBM0107130.1"/>
    </source>
</evidence>
<organism evidence="6 7">
    <name type="scientific">Steroidobacter gossypii</name>
    <dbReference type="NCBI Taxonomy" id="2805490"/>
    <lineage>
        <taxon>Bacteria</taxon>
        <taxon>Pseudomonadati</taxon>
        <taxon>Pseudomonadota</taxon>
        <taxon>Gammaproteobacteria</taxon>
        <taxon>Steroidobacterales</taxon>
        <taxon>Steroidobacteraceae</taxon>
        <taxon>Steroidobacter</taxon>
    </lineage>
</organism>
<accession>A0ABS1X1M5</accession>
<dbReference type="Pfam" id="PF00589">
    <property type="entry name" value="Phage_integrase"/>
    <property type="match status" value="1"/>
</dbReference>
<dbReference type="Proteomes" id="UP000661077">
    <property type="component" value="Unassembled WGS sequence"/>
</dbReference>
<dbReference type="InterPro" id="IPR010998">
    <property type="entry name" value="Integrase_recombinase_N"/>
</dbReference>
<dbReference type="SUPFAM" id="SSF56349">
    <property type="entry name" value="DNA breaking-rejoining enzymes"/>
    <property type="match status" value="1"/>
</dbReference>
<evidence type="ECO:0000256" key="4">
    <source>
        <dbReference type="ARBA" id="ARBA00023172"/>
    </source>
</evidence>
<evidence type="ECO:0000259" key="5">
    <source>
        <dbReference type="PROSITE" id="PS51898"/>
    </source>
</evidence>
<evidence type="ECO:0000256" key="1">
    <source>
        <dbReference type="ARBA" id="ARBA00008857"/>
    </source>
</evidence>
<feature type="domain" description="Tyr recombinase" evidence="5">
    <location>
        <begin position="258"/>
        <end position="444"/>
    </location>
</feature>
<dbReference type="EMBL" id="JAEVLS010000005">
    <property type="protein sequence ID" value="MBM0107130.1"/>
    <property type="molecule type" value="Genomic_DNA"/>
</dbReference>
<dbReference type="PANTHER" id="PTHR30629">
    <property type="entry name" value="PROPHAGE INTEGRASE"/>
    <property type="match status" value="1"/>
</dbReference>
<keyword evidence="4" id="KW-0233">DNA recombination</keyword>
<comment type="similarity">
    <text evidence="1">Belongs to the 'phage' integrase family.</text>
</comment>
<dbReference type="InterPro" id="IPR038488">
    <property type="entry name" value="Integrase_DNA-bd_sf"/>
</dbReference>
<reference evidence="6 7" key="1">
    <citation type="journal article" date="2021" name="Int. J. Syst. Evol. Microbiol.">
        <title>Steroidobacter gossypii sp. nov., isolated from soil of cotton cropping field.</title>
        <authorList>
            <person name="Huang R."/>
            <person name="Yang S."/>
            <person name="Zhen C."/>
            <person name="Liu W."/>
        </authorList>
    </citation>
    <scope>NUCLEOTIDE SEQUENCE [LARGE SCALE GENOMIC DNA]</scope>
    <source>
        <strain evidence="6 7">S1-65</strain>
    </source>
</reference>
<evidence type="ECO:0000313" key="7">
    <source>
        <dbReference type="Proteomes" id="UP000661077"/>
    </source>
</evidence>
<gene>
    <name evidence="6" type="ORF">JM946_20535</name>
</gene>
<name>A0ABS1X1M5_9GAMM</name>
<keyword evidence="7" id="KW-1185">Reference proteome</keyword>
<evidence type="ECO:0000256" key="3">
    <source>
        <dbReference type="ARBA" id="ARBA00023125"/>
    </source>
</evidence>
<keyword evidence="2" id="KW-0229">DNA integration</keyword>
<dbReference type="PROSITE" id="PS51898">
    <property type="entry name" value="TYR_RECOMBINASE"/>
    <property type="match status" value="1"/>
</dbReference>
<dbReference type="InterPro" id="IPR002104">
    <property type="entry name" value="Integrase_catalytic"/>
</dbReference>
<dbReference type="Gene3D" id="1.10.150.130">
    <property type="match status" value="1"/>
</dbReference>
<dbReference type="InterPro" id="IPR025166">
    <property type="entry name" value="Integrase_DNA_bind_dom"/>
</dbReference>
<dbReference type="PANTHER" id="PTHR30629:SF2">
    <property type="entry name" value="PROPHAGE INTEGRASE INTS-RELATED"/>
    <property type="match status" value="1"/>
</dbReference>
<dbReference type="Gene3D" id="3.30.160.390">
    <property type="entry name" value="Integrase, DNA-binding domain"/>
    <property type="match status" value="1"/>
</dbReference>
<dbReference type="Pfam" id="PF13356">
    <property type="entry name" value="Arm-DNA-bind_3"/>
    <property type="match status" value="1"/>
</dbReference>
<keyword evidence="3" id="KW-0238">DNA-binding</keyword>
<dbReference type="InterPro" id="IPR013762">
    <property type="entry name" value="Integrase-like_cat_sf"/>
</dbReference>
<proteinExistence type="inferred from homology"/>
<dbReference type="InterPro" id="IPR011010">
    <property type="entry name" value="DNA_brk_join_enz"/>
</dbReference>
<protein>
    <submittedName>
        <fullName evidence="6">Integrase family protein</fullName>
    </submittedName>
</protein>